<dbReference type="RefSeq" id="WP_194020206.1">
    <property type="nucleotide sequence ID" value="NZ_JADEVV010000036.1"/>
</dbReference>
<keyword evidence="3" id="KW-1185">Reference proteome</keyword>
<evidence type="ECO:0000256" key="1">
    <source>
        <dbReference type="SAM" id="Phobius"/>
    </source>
</evidence>
<name>A0ABR9VTJ2_9SYNC</name>
<feature type="transmembrane region" description="Helical" evidence="1">
    <location>
        <begin position="200"/>
        <end position="222"/>
    </location>
</feature>
<gene>
    <name evidence="2" type="ORF">IQ217_12615</name>
</gene>
<keyword evidence="1" id="KW-0812">Transmembrane</keyword>
<feature type="transmembrane region" description="Helical" evidence="1">
    <location>
        <begin position="268"/>
        <end position="287"/>
    </location>
</feature>
<feature type="transmembrane region" description="Helical" evidence="1">
    <location>
        <begin position="18"/>
        <end position="36"/>
    </location>
</feature>
<feature type="transmembrane region" description="Helical" evidence="1">
    <location>
        <begin position="320"/>
        <end position="338"/>
    </location>
</feature>
<sequence>MAKLNLARRLDRLPHFEWWLWLGIFCLGLIGTLNHAPWRDEVNGWLIGRDSVNFADFWRNVRYEGHPLLWYGLLWLLNQLTPNLLAMQLFHLVLAMAAIAIFLRYSPFPRWQKLIFCLGYLPFYEYLLISRNYALGILGLFAFCALFPRRQQTYLPLAFCLAFMANSNAYALMISVCLAIALGMEWICQKPLGVNLQAPWWDRGVSVLLFTGAVALSVMVMVQPGDSTLHGGADQWILQWDWYRLGQALSRVWNGYITILVPSDRRPLDLGIFSLFSLIFLVIWSLYFSDYPLIFLFYLLGSGGILLFTYGRFLGAPRHFGSLYLVLIASYWLKFYLSPTPLLRQKFWLGMKQWSQKLVPYLFSLILVCQLIGGLVGYTRDLLLPYSASRAVADYLVNQGLQEATLVGSNDFMVSPIAAHLNRKIYYPESQALGSFVIFTAQRQEVDQQQILQQIDQQLGLKLAPPVILILNYPLGVTQPGLTITPLAEFRHSFIQEEQYYLYQINRQN</sequence>
<accession>A0ABR9VTJ2</accession>
<feature type="transmembrane region" description="Helical" evidence="1">
    <location>
        <begin position="84"/>
        <end position="105"/>
    </location>
</feature>
<keyword evidence="1" id="KW-0472">Membrane</keyword>
<evidence type="ECO:0008006" key="4">
    <source>
        <dbReference type="Google" id="ProtNLM"/>
    </source>
</evidence>
<comment type="caution">
    <text evidence="2">The sequence shown here is derived from an EMBL/GenBank/DDBJ whole genome shotgun (WGS) entry which is preliminary data.</text>
</comment>
<protein>
    <recommendedName>
        <fullName evidence="4">Glycosyltransferase RgtA/B/C/D-like domain-containing protein</fullName>
    </recommendedName>
</protein>
<dbReference type="Proteomes" id="UP000658720">
    <property type="component" value="Unassembled WGS sequence"/>
</dbReference>
<feature type="transmembrane region" description="Helical" evidence="1">
    <location>
        <begin position="293"/>
        <end position="313"/>
    </location>
</feature>
<reference evidence="2 3" key="1">
    <citation type="submission" date="2020-10" db="EMBL/GenBank/DDBJ databases">
        <authorList>
            <person name="Castelo-Branco R."/>
            <person name="Eusebio N."/>
            <person name="Adriana R."/>
            <person name="Vieira A."/>
            <person name="Brugerolle De Fraissinette N."/>
            <person name="Rezende De Castro R."/>
            <person name="Schneider M.P."/>
            <person name="Vasconcelos V."/>
            <person name="Leao P.N."/>
        </authorList>
    </citation>
    <scope>NUCLEOTIDE SEQUENCE [LARGE SCALE GENOMIC DNA]</scope>
    <source>
        <strain evidence="2 3">LEGE 00031</strain>
    </source>
</reference>
<keyword evidence="1" id="KW-1133">Transmembrane helix</keyword>
<proteinExistence type="predicted"/>
<dbReference type="EMBL" id="JADEVV010000036">
    <property type="protein sequence ID" value="MBE9254664.1"/>
    <property type="molecule type" value="Genomic_DNA"/>
</dbReference>
<organism evidence="2 3">
    <name type="scientific">Synechocystis salina LEGE 00031</name>
    <dbReference type="NCBI Taxonomy" id="1828736"/>
    <lineage>
        <taxon>Bacteria</taxon>
        <taxon>Bacillati</taxon>
        <taxon>Cyanobacteriota</taxon>
        <taxon>Cyanophyceae</taxon>
        <taxon>Synechococcales</taxon>
        <taxon>Merismopediaceae</taxon>
        <taxon>Synechocystis</taxon>
    </lineage>
</organism>
<feature type="transmembrane region" description="Helical" evidence="1">
    <location>
        <begin position="168"/>
        <end position="188"/>
    </location>
</feature>
<feature type="transmembrane region" description="Helical" evidence="1">
    <location>
        <begin position="126"/>
        <end position="148"/>
    </location>
</feature>
<evidence type="ECO:0000313" key="3">
    <source>
        <dbReference type="Proteomes" id="UP000658720"/>
    </source>
</evidence>
<feature type="transmembrane region" description="Helical" evidence="1">
    <location>
        <begin position="358"/>
        <end position="378"/>
    </location>
</feature>
<evidence type="ECO:0000313" key="2">
    <source>
        <dbReference type="EMBL" id="MBE9254664.1"/>
    </source>
</evidence>